<evidence type="ECO:0000313" key="1">
    <source>
        <dbReference type="EMBL" id="KRY98524.1"/>
    </source>
</evidence>
<accession>A0A0V1GK22</accession>
<keyword evidence="2" id="KW-1185">Reference proteome</keyword>
<proteinExistence type="predicted"/>
<sequence>MTRSICRHHMDVSLSLMAVTMTLFIRRQDMESLSLPPYGSLSLSLLQQTSILTPSPTQHPLQPPVLSP</sequence>
<evidence type="ECO:0000313" key="2">
    <source>
        <dbReference type="Proteomes" id="UP000055024"/>
    </source>
</evidence>
<name>A0A0V1GK22_9BILA</name>
<comment type="caution">
    <text evidence="1">The sequence shown here is derived from an EMBL/GenBank/DDBJ whole genome shotgun (WGS) entry which is preliminary data.</text>
</comment>
<dbReference type="Proteomes" id="UP000055024">
    <property type="component" value="Unassembled WGS sequence"/>
</dbReference>
<protein>
    <submittedName>
        <fullName evidence="1">Uncharacterized protein</fullName>
    </submittedName>
</protein>
<dbReference type="EMBL" id="JYDP01001319">
    <property type="protein sequence ID" value="KRY98524.1"/>
    <property type="molecule type" value="Genomic_DNA"/>
</dbReference>
<reference evidence="1 2" key="1">
    <citation type="submission" date="2015-01" db="EMBL/GenBank/DDBJ databases">
        <title>Evolution of Trichinella species and genotypes.</title>
        <authorList>
            <person name="Korhonen P.K."/>
            <person name="Edoardo P."/>
            <person name="Giuseppe L.R."/>
            <person name="Gasser R.B."/>
        </authorList>
    </citation>
    <scope>NUCLEOTIDE SEQUENCE [LARGE SCALE GENOMIC DNA]</scope>
    <source>
        <strain evidence="1">ISS1029</strain>
    </source>
</reference>
<dbReference type="AlphaFoldDB" id="A0A0V1GK22"/>
<gene>
    <name evidence="1" type="ORF">T11_9349</name>
</gene>
<organism evidence="1 2">
    <name type="scientific">Trichinella zimbabwensis</name>
    <dbReference type="NCBI Taxonomy" id="268475"/>
    <lineage>
        <taxon>Eukaryota</taxon>
        <taxon>Metazoa</taxon>
        <taxon>Ecdysozoa</taxon>
        <taxon>Nematoda</taxon>
        <taxon>Enoplea</taxon>
        <taxon>Dorylaimia</taxon>
        <taxon>Trichinellida</taxon>
        <taxon>Trichinellidae</taxon>
        <taxon>Trichinella</taxon>
    </lineage>
</organism>